<feature type="domain" description="Large ribosomal subunit protein bL25 L25" evidence="7">
    <location>
        <begin position="6"/>
        <end position="91"/>
    </location>
</feature>
<dbReference type="Pfam" id="PF01386">
    <property type="entry name" value="Ribosomal_L25p"/>
    <property type="match status" value="1"/>
</dbReference>
<dbReference type="InterPro" id="IPR011035">
    <property type="entry name" value="Ribosomal_bL25/Gln-tRNA_synth"/>
</dbReference>
<gene>
    <name evidence="5" type="primary">rplY</name>
    <name evidence="5" type="synonym">ctc</name>
    <name evidence="9" type="ORF">UV20_C0008G0020</name>
</gene>
<accession>A0A0G1A6T4</accession>
<dbReference type="PATRIC" id="fig|1619039.3.peg.898"/>
<evidence type="ECO:0000256" key="3">
    <source>
        <dbReference type="ARBA" id="ARBA00022980"/>
    </source>
</evidence>
<evidence type="ECO:0000259" key="7">
    <source>
        <dbReference type="Pfam" id="PF01386"/>
    </source>
</evidence>
<dbReference type="PANTHER" id="PTHR33284:SF1">
    <property type="entry name" value="RIBOSOMAL PROTEIN L25_GLN-TRNA SYNTHETASE, ANTI-CODON-BINDING DOMAIN-CONTAINING PROTEIN"/>
    <property type="match status" value="1"/>
</dbReference>
<dbReference type="GO" id="GO:0003735">
    <property type="term" value="F:structural constituent of ribosome"/>
    <property type="evidence" value="ECO:0007669"/>
    <property type="project" value="InterPro"/>
</dbReference>
<dbReference type="InterPro" id="IPR020930">
    <property type="entry name" value="Ribosomal_uL5_bac-type"/>
</dbReference>
<feature type="region of interest" description="Disordered" evidence="6">
    <location>
        <begin position="202"/>
        <end position="221"/>
    </location>
</feature>
<keyword evidence="4 5" id="KW-0687">Ribonucleoprotein</keyword>
<dbReference type="InterPro" id="IPR029751">
    <property type="entry name" value="Ribosomal_L25_dom"/>
</dbReference>
<keyword evidence="3 5" id="KW-0689">Ribosomal protein</keyword>
<dbReference type="GO" id="GO:0022625">
    <property type="term" value="C:cytosolic large ribosomal subunit"/>
    <property type="evidence" value="ECO:0007669"/>
    <property type="project" value="TreeGrafter"/>
</dbReference>
<dbReference type="AlphaFoldDB" id="A0A0G1A6T4"/>
<dbReference type="Pfam" id="PF14693">
    <property type="entry name" value="Ribosomal_TL5_C"/>
    <property type="match status" value="1"/>
</dbReference>
<reference evidence="9 10" key="1">
    <citation type="journal article" date="2015" name="Nature">
        <title>rRNA introns, odd ribosomes, and small enigmatic genomes across a large radiation of phyla.</title>
        <authorList>
            <person name="Brown C.T."/>
            <person name="Hug L.A."/>
            <person name="Thomas B.C."/>
            <person name="Sharon I."/>
            <person name="Castelle C.J."/>
            <person name="Singh A."/>
            <person name="Wilkins M.J."/>
            <person name="Williams K.H."/>
            <person name="Banfield J.F."/>
        </authorList>
    </citation>
    <scope>NUCLEOTIDE SEQUENCE [LARGE SCALE GENOMIC DNA]</scope>
</reference>
<evidence type="ECO:0000313" key="9">
    <source>
        <dbReference type="EMBL" id="KKS56644.1"/>
    </source>
</evidence>
<evidence type="ECO:0000256" key="2">
    <source>
        <dbReference type="ARBA" id="ARBA00022884"/>
    </source>
</evidence>
<dbReference type="GO" id="GO:0006412">
    <property type="term" value="P:translation"/>
    <property type="evidence" value="ECO:0007669"/>
    <property type="project" value="UniProtKB-UniRule"/>
</dbReference>
<comment type="similarity">
    <text evidence="5">Belongs to the bacterial ribosomal protein bL25 family. CTC subfamily.</text>
</comment>
<keyword evidence="2 5" id="KW-0694">RNA-binding</keyword>
<comment type="subunit">
    <text evidence="5">Part of the 50S ribosomal subunit; part of the 5S rRNA/L5/L18/L25 subcomplex. Contacts the 5S rRNA. Binds to the 5S rRNA independently of L5 and L18.</text>
</comment>
<sequence length="221" mass="24220">MNNLILNAEKRGEEIKAKTLLENGKIPAVIYGHGFKNQNVSVPYLNFQKVYAQAGTSGLVDLVIGEEKPIKVLIQDFQLDPLTSKFTHFDLHQIKMDEKIKTDIKLVFIGEAPAIKELGGTLVKSFSELPAEALPQDLVGEIVVDISSLKNFGDVIHIKDIAIPAGIKILAHGEDVVSTVMQPKAEEAVAAPVADVSQIKTEAEEKREKKAAEEAEKEEKK</sequence>
<evidence type="ECO:0000256" key="6">
    <source>
        <dbReference type="SAM" id="MobiDB-lite"/>
    </source>
</evidence>
<dbReference type="Gene3D" id="2.170.120.20">
    <property type="entry name" value="Ribosomal protein L25, beta domain"/>
    <property type="match status" value="1"/>
</dbReference>
<dbReference type="CDD" id="cd00495">
    <property type="entry name" value="Ribosomal_L25_TL5_CTC"/>
    <property type="match status" value="1"/>
</dbReference>
<dbReference type="Proteomes" id="UP000034837">
    <property type="component" value="Unassembled WGS sequence"/>
</dbReference>
<dbReference type="InterPro" id="IPR037121">
    <property type="entry name" value="Ribosomal_bL25_C"/>
</dbReference>
<dbReference type="NCBIfam" id="TIGR00731">
    <property type="entry name" value="bL25_bact_ctc"/>
    <property type="match status" value="1"/>
</dbReference>
<dbReference type="PANTHER" id="PTHR33284">
    <property type="entry name" value="RIBOSOMAL PROTEIN L25/GLN-TRNA SYNTHETASE, ANTI-CODON-BINDING DOMAIN-CONTAINING PROTEIN"/>
    <property type="match status" value="1"/>
</dbReference>
<dbReference type="InterPro" id="IPR020056">
    <property type="entry name" value="Rbsml_bL25/Gln-tRNA_synth_N"/>
</dbReference>
<evidence type="ECO:0000256" key="4">
    <source>
        <dbReference type="ARBA" id="ARBA00023274"/>
    </source>
</evidence>
<evidence type="ECO:0000256" key="5">
    <source>
        <dbReference type="HAMAP-Rule" id="MF_01334"/>
    </source>
</evidence>
<dbReference type="GO" id="GO:0008097">
    <property type="term" value="F:5S rRNA binding"/>
    <property type="evidence" value="ECO:0007669"/>
    <property type="project" value="InterPro"/>
</dbReference>
<name>A0A0G1A6T4_9BACT</name>
<proteinExistence type="inferred from homology"/>
<protein>
    <recommendedName>
        <fullName evidence="5">Large ribosomal subunit protein bL25</fullName>
    </recommendedName>
    <alternativeName>
        <fullName evidence="5">General stress protein CTC</fullName>
    </alternativeName>
</protein>
<dbReference type="InterPro" id="IPR020057">
    <property type="entry name" value="Ribosomal_bL25_b-dom"/>
</dbReference>
<dbReference type="EMBL" id="LCDO01000008">
    <property type="protein sequence ID" value="KKS56644.1"/>
    <property type="molecule type" value="Genomic_DNA"/>
</dbReference>
<dbReference type="InterPro" id="IPR001021">
    <property type="entry name" value="Ribosomal_bL25_long"/>
</dbReference>
<comment type="function">
    <text evidence="5">This is one of the proteins that binds to the 5S RNA in the ribosome where it forms part of the central protuberance.</text>
</comment>
<dbReference type="SUPFAM" id="SSF50715">
    <property type="entry name" value="Ribosomal protein L25-like"/>
    <property type="match status" value="1"/>
</dbReference>
<evidence type="ECO:0000313" key="10">
    <source>
        <dbReference type="Proteomes" id="UP000034837"/>
    </source>
</evidence>
<evidence type="ECO:0000256" key="1">
    <source>
        <dbReference type="ARBA" id="ARBA00022730"/>
    </source>
</evidence>
<dbReference type="HAMAP" id="MF_01334">
    <property type="entry name" value="Ribosomal_bL25_CTC"/>
    <property type="match status" value="1"/>
</dbReference>
<dbReference type="Gene3D" id="2.40.240.10">
    <property type="entry name" value="Ribosomal Protein L25, Chain P"/>
    <property type="match status" value="1"/>
</dbReference>
<keyword evidence="1 5" id="KW-0699">rRNA-binding</keyword>
<comment type="caution">
    <text evidence="9">The sequence shown here is derived from an EMBL/GenBank/DDBJ whole genome shotgun (WGS) entry which is preliminary data.</text>
</comment>
<organism evidence="9 10">
    <name type="scientific">Candidatus Magasanikbacteria bacterium GW2011_GWA2_42_32</name>
    <dbReference type="NCBI Taxonomy" id="1619039"/>
    <lineage>
        <taxon>Bacteria</taxon>
        <taxon>Candidatus Magasanikiibacteriota</taxon>
    </lineage>
</organism>
<feature type="domain" description="Large ribosomal subunit protein bL25 beta" evidence="8">
    <location>
        <begin position="99"/>
        <end position="184"/>
    </location>
</feature>
<evidence type="ECO:0000259" key="8">
    <source>
        <dbReference type="Pfam" id="PF14693"/>
    </source>
</evidence>